<keyword evidence="2" id="KW-1185">Reference proteome</keyword>
<dbReference type="Proteomes" id="UP001178507">
    <property type="component" value="Unassembled WGS sequence"/>
</dbReference>
<accession>A0AA36MVW8</accession>
<proteinExistence type="predicted"/>
<dbReference type="AlphaFoldDB" id="A0AA36MVW8"/>
<sequence length="109" mass="11753">ELAVLARVDGEADKGARAVLQGAFRSPSGHLVSRACFGEGYSDGSRPMVKKDDAGVDEIDVAGDKHLVTKHEKVHPYPRKDGDAAFAIEAFCHFKSCHLFNMADALLGR</sequence>
<reference evidence="1" key="1">
    <citation type="submission" date="2023-08" db="EMBL/GenBank/DDBJ databases">
        <authorList>
            <person name="Chen Y."/>
            <person name="Shah S."/>
            <person name="Dougan E. K."/>
            <person name="Thang M."/>
            <person name="Chan C."/>
        </authorList>
    </citation>
    <scope>NUCLEOTIDE SEQUENCE</scope>
</reference>
<organism evidence="1 2">
    <name type="scientific">Effrenium voratum</name>
    <dbReference type="NCBI Taxonomy" id="2562239"/>
    <lineage>
        <taxon>Eukaryota</taxon>
        <taxon>Sar</taxon>
        <taxon>Alveolata</taxon>
        <taxon>Dinophyceae</taxon>
        <taxon>Suessiales</taxon>
        <taxon>Symbiodiniaceae</taxon>
        <taxon>Effrenium</taxon>
    </lineage>
</organism>
<protein>
    <submittedName>
        <fullName evidence="1">Uncharacterized protein</fullName>
    </submittedName>
</protein>
<evidence type="ECO:0000313" key="1">
    <source>
        <dbReference type="EMBL" id="CAJ1388183.1"/>
    </source>
</evidence>
<comment type="caution">
    <text evidence="1">The sequence shown here is derived from an EMBL/GenBank/DDBJ whole genome shotgun (WGS) entry which is preliminary data.</text>
</comment>
<dbReference type="EMBL" id="CAUJNA010001648">
    <property type="protein sequence ID" value="CAJ1388183.1"/>
    <property type="molecule type" value="Genomic_DNA"/>
</dbReference>
<feature type="non-terminal residue" evidence="1">
    <location>
        <position position="1"/>
    </location>
</feature>
<feature type="non-terminal residue" evidence="1">
    <location>
        <position position="109"/>
    </location>
</feature>
<evidence type="ECO:0000313" key="2">
    <source>
        <dbReference type="Proteomes" id="UP001178507"/>
    </source>
</evidence>
<name>A0AA36MVW8_9DINO</name>
<gene>
    <name evidence="1" type="ORF">EVOR1521_LOCUS14112</name>
</gene>